<accession>A0A0C9XHV9</accession>
<dbReference type="AlphaFoldDB" id="A0A0C9XHV9"/>
<sequence length="98" mass="11211">MFYGYSGLNVGSGRLSYCLFRFSEMQVYLPLKGPNFAINALRRHKAYYLPIPLAHATDFYDFSPSRTQLFTSRTRAPRQEEGASCRRQATPLPKANLN</sequence>
<gene>
    <name evidence="2" type="ORF">K443DRAFT_409700</name>
</gene>
<reference evidence="3" key="2">
    <citation type="submission" date="2015-01" db="EMBL/GenBank/DDBJ databases">
        <title>Evolutionary Origins and Diversification of the Mycorrhizal Mutualists.</title>
        <authorList>
            <consortium name="DOE Joint Genome Institute"/>
            <consortium name="Mycorrhizal Genomics Consortium"/>
            <person name="Kohler A."/>
            <person name="Kuo A."/>
            <person name="Nagy L.G."/>
            <person name="Floudas D."/>
            <person name="Copeland A."/>
            <person name="Barry K.W."/>
            <person name="Cichocki N."/>
            <person name="Veneault-Fourrey C."/>
            <person name="LaButti K."/>
            <person name="Lindquist E.A."/>
            <person name="Lipzen A."/>
            <person name="Lundell T."/>
            <person name="Morin E."/>
            <person name="Murat C."/>
            <person name="Riley R."/>
            <person name="Ohm R."/>
            <person name="Sun H."/>
            <person name="Tunlid A."/>
            <person name="Henrissat B."/>
            <person name="Grigoriev I.V."/>
            <person name="Hibbett D.S."/>
            <person name="Martin F."/>
        </authorList>
    </citation>
    <scope>NUCLEOTIDE SEQUENCE [LARGE SCALE GENOMIC DNA]</scope>
    <source>
        <strain evidence="3">LaAM-08-1</strain>
    </source>
</reference>
<dbReference type="HOGENOM" id="CLU_2333920_0_0_1"/>
<evidence type="ECO:0000256" key="1">
    <source>
        <dbReference type="SAM" id="MobiDB-lite"/>
    </source>
</evidence>
<dbReference type="EMBL" id="KN838568">
    <property type="protein sequence ID" value="KIK04521.1"/>
    <property type="molecule type" value="Genomic_DNA"/>
</dbReference>
<feature type="region of interest" description="Disordered" evidence="1">
    <location>
        <begin position="71"/>
        <end position="98"/>
    </location>
</feature>
<dbReference type="Proteomes" id="UP000054477">
    <property type="component" value="Unassembled WGS sequence"/>
</dbReference>
<organism evidence="2 3">
    <name type="scientific">Laccaria amethystina LaAM-08-1</name>
    <dbReference type="NCBI Taxonomy" id="1095629"/>
    <lineage>
        <taxon>Eukaryota</taxon>
        <taxon>Fungi</taxon>
        <taxon>Dikarya</taxon>
        <taxon>Basidiomycota</taxon>
        <taxon>Agaricomycotina</taxon>
        <taxon>Agaricomycetes</taxon>
        <taxon>Agaricomycetidae</taxon>
        <taxon>Agaricales</taxon>
        <taxon>Agaricineae</taxon>
        <taxon>Hydnangiaceae</taxon>
        <taxon>Laccaria</taxon>
    </lineage>
</organism>
<name>A0A0C9XHV9_9AGAR</name>
<evidence type="ECO:0000313" key="3">
    <source>
        <dbReference type="Proteomes" id="UP000054477"/>
    </source>
</evidence>
<proteinExistence type="predicted"/>
<reference evidence="2 3" key="1">
    <citation type="submission" date="2014-04" db="EMBL/GenBank/DDBJ databases">
        <authorList>
            <consortium name="DOE Joint Genome Institute"/>
            <person name="Kuo A."/>
            <person name="Kohler A."/>
            <person name="Nagy L.G."/>
            <person name="Floudas D."/>
            <person name="Copeland A."/>
            <person name="Barry K.W."/>
            <person name="Cichocki N."/>
            <person name="Veneault-Fourrey C."/>
            <person name="LaButti K."/>
            <person name="Lindquist E.A."/>
            <person name="Lipzen A."/>
            <person name="Lundell T."/>
            <person name="Morin E."/>
            <person name="Murat C."/>
            <person name="Sun H."/>
            <person name="Tunlid A."/>
            <person name="Henrissat B."/>
            <person name="Grigoriev I.V."/>
            <person name="Hibbett D.S."/>
            <person name="Martin F."/>
            <person name="Nordberg H.P."/>
            <person name="Cantor M.N."/>
            <person name="Hua S.X."/>
        </authorList>
    </citation>
    <scope>NUCLEOTIDE SEQUENCE [LARGE SCALE GENOMIC DNA]</scope>
    <source>
        <strain evidence="2 3">LaAM-08-1</strain>
    </source>
</reference>
<evidence type="ECO:0000313" key="2">
    <source>
        <dbReference type="EMBL" id="KIK04521.1"/>
    </source>
</evidence>
<protein>
    <submittedName>
        <fullName evidence="2">Uncharacterized protein</fullName>
    </submittedName>
</protein>
<keyword evidence="3" id="KW-1185">Reference proteome</keyword>